<dbReference type="AlphaFoldDB" id="A0ABD6AWP2"/>
<dbReference type="NCBIfam" id="TIGR04354">
    <property type="entry name" value="amphi-Trp"/>
    <property type="match status" value="1"/>
</dbReference>
<dbReference type="InterPro" id="IPR027598">
    <property type="entry name" value="Amphi-Trp_dom"/>
</dbReference>
<evidence type="ECO:0000259" key="1">
    <source>
        <dbReference type="Pfam" id="PF20068"/>
    </source>
</evidence>
<dbReference type="Proteomes" id="UP001597187">
    <property type="component" value="Unassembled WGS sequence"/>
</dbReference>
<protein>
    <submittedName>
        <fullName evidence="2">Amphi-Trp domain-containing protein</fullName>
    </submittedName>
</protein>
<dbReference type="Pfam" id="PF20068">
    <property type="entry name" value="Amphi-Trp"/>
    <property type="match status" value="1"/>
</dbReference>
<evidence type="ECO:0000313" key="2">
    <source>
        <dbReference type="EMBL" id="MFD1513811.1"/>
    </source>
</evidence>
<name>A0ABD6AWP2_9EURY</name>
<proteinExistence type="predicted"/>
<sequence length="81" mass="8961">MAETTRHTSETTRGELAAYLRAIAEEFEQDGEVMVNVGNKQVKLRPAPTVECTVAVEERSPLLGGDTERLTIDVDWKEVDG</sequence>
<comment type="caution">
    <text evidence="2">The sequence shown here is derived from an EMBL/GenBank/DDBJ whole genome shotgun (WGS) entry which is preliminary data.</text>
</comment>
<gene>
    <name evidence="2" type="ORF">ACFSBT_11030</name>
</gene>
<keyword evidence="3" id="KW-1185">Reference proteome</keyword>
<evidence type="ECO:0000313" key="3">
    <source>
        <dbReference type="Proteomes" id="UP001597187"/>
    </source>
</evidence>
<organism evidence="2 3">
    <name type="scientific">Halomarina rubra</name>
    <dbReference type="NCBI Taxonomy" id="2071873"/>
    <lineage>
        <taxon>Archaea</taxon>
        <taxon>Methanobacteriati</taxon>
        <taxon>Methanobacteriota</taxon>
        <taxon>Stenosarchaea group</taxon>
        <taxon>Halobacteria</taxon>
        <taxon>Halobacteriales</taxon>
        <taxon>Natronomonadaceae</taxon>
        <taxon>Halomarina</taxon>
    </lineage>
</organism>
<dbReference type="EMBL" id="JBHUDC010000005">
    <property type="protein sequence ID" value="MFD1513811.1"/>
    <property type="molecule type" value="Genomic_DNA"/>
</dbReference>
<feature type="domain" description="Amphi-Trp" evidence="1">
    <location>
        <begin position="7"/>
        <end position="79"/>
    </location>
</feature>
<dbReference type="RefSeq" id="WP_250873778.1">
    <property type="nucleotide sequence ID" value="NZ_JALXFV010000005.1"/>
</dbReference>
<accession>A0ABD6AWP2</accession>
<reference evidence="2 3" key="1">
    <citation type="journal article" date="2019" name="Int. J. Syst. Evol. Microbiol.">
        <title>The Global Catalogue of Microorganisms (GCM) 10K type strain sequencing project: providing services to taxonomists for standard genome sequencing and annotation.</title>
        <authorList>
            <consortium name="The Broad Institute Genomics Platform"/>
            <consortium name="The Broad Institute Genome Sequencing Center for Infectious Disease"/>
            <person name="Wu L."/>
            <person name="Ma J."/>
        </authorList>
    </citation>
    <scope>NUCLEOTIDE SEQUENCE [LARGE SCALE GENOMIC DNA]</scope>
    <source>
        <strain evidence="2 3">CGMCC 1.12563</strain>
    </source>
</reference>